<reference evidence="1 2" key="1">
    <citation type="submission" date="2018-08" db="EMBL/GenBank/DDBJ databases">
        <title>A genome reference for cultivated species of the human gut microbiota.</title>
        <authorList>
            <person name="Zou Y."/>
            <person name="Xue W."/>
            <person name="Luo G."/>
        </authorList>
    </citation>
    <scope>NUCLEOTIDE SEQUENCE [LARGE SCALE GENOMIC DNA]</scope>
    <source>
        <strain evidence="1 2">AF38-11</strain>
    </source>
</reference>
<dbReference type="EMBL" id="QROP01000076">
    <property type="protein sequence ID" value="RHL33059.1"/>
    <property type="molecule type" value="Genomic_DNA"/>
</dbReference>
<gene>
    <name evidence="1" type="ORF">DW026_14835</name>
</gene>
<sequence length="65" mass="7501">MTYNINIDESSQKKIIVEALKTMICNNNPEPQAIYLCNQLDDASCIADCLEEMYKQIRQHHNEGL</sequence>
<comment type="caution">
    <text evidence="1">The sequence shown here is derived from an EMBL/GenBank/DDBJ whole genome shotgun (WGS) entry which is preliminary data.</text>
</comment>
<accession>A0AA92V976</accession>
<dbReference type="Proteomes" id="UP000283672">
    <property type="component" value="Unassembled WGS sequence"/>
</dbReference>
<dbReference type="AlphaFoldDB" id="A0AA92V976"/>
<evidence type="ECO:0000313" key="1">
    <source>
        <dbReference type="EMBL" id="RHL33059.1"/>
    </source>
</evidence>
<organism evidence="1 2">
    <name type="scientific">Segatella copri</name>
    <dbReference type="NCBI Taxonomy" id="165179"/>
    <lineage>
        <taxon>Bacteria</taxon>
        <taxon>Pseudomonadati</taxon>
        <taxon>Bacteroidota</taxon>
        <taxon>Bacteroidia</taxon>
        <taxon>Bacteroidales</taxon>
        <taxon>Prevotellaceae</taxon>
        <taxon>Segatella</taxon>
    </lineage>
</organism>
<name>A0AA92V976_9BACT</name>
<evidence type="ECO:0000313" key="2">
    <source>
        <dbReference type="Proteomes" id="UP000283672"/>
    </source>
</evidence>
<proteinExistence type="predicted"/>
<protein>
    <submittedName>
        <fullName evidence="1">Uncharacterized protein</fullName>
    </submittedName>
</protein>